<feature type="transmembrane region" description="Helical" evidence="2">
    <location>
        <begin position="76"/>
        <end position="94"/>
    </location>
</feature>
<evidence type="ECO:0000313" key="4">
    <source>
        <dbReference type="Proteomes" id="UP000232412"/>
    </source>
</evidence>
<keyword evidence="2" id="KW-1133">Transmembrane helix</keyword>
<dbReference type="OrthoDB" id="11330at2157"/>
<protein>
    <submittedName>
        <fullName evidence="3">Putative Rab5ip domain containing protein</fullName>
    </submittedName>
</protein>
<keyword evidence="2" id="KW-0472">Membrane</keyword>
<organism evidence="3 4">
    <name type="scientific">Nitrosotalea sinensis</name>
    <dbReference type="NCBI Taxonomy" id="1499975"/>
    <lineage>
        <taxon>Archaea</taxon>
        <taxon>Nitrososphaerota</taxon>
        <taxon>Nitrososphaeria</taxon>
        <taxon>Nitrosotaleales</taxon>
        <taxon>Nitrosotaleaceae</taxon>
        <taxon>Nitrosotalea</taxon>
    </lineage>
</organism>
<dbReference type="EMBL" id="FRFC01000003">
    <property type="protein sequence ID" value="SHO43334.1"/>
    <property type="molecule type" value="Genomic_DNA"/>
</dbReference>
<evidence type="ECO:0000256" key="2">
    <source>
        <dbReference type="SAM" id="Phobius"/>
    </source>
</evidence>
<proteinExistence type="predicted"/>
<dbReference type="Proteomes" id="UP000232412">
    <property type="component" value="Unassembled WGS sequence"/>
</dbReference>
<feature type="transmembrane region" description="Helical" evidence="2">
    <location>
        <begin position="45"/>
        <end position="64"/>
    </location>
</feature>
<reference evidence="4" key="1">
    <citation type="submission" date="2016-12" db="EMBL/GenBank/DDBJ databases">
        <authorList>
            <person name="Herbold C."/>
        </authorList>
    </citation>
    <scope>NUCLEOTIDE SEQUENCE [LARGE SCALE GENOMIC DNA]</scope>
</reference>
<sequence length="142" mass="15535">MVRHPKKKEDEKSDAGNDIKDNPAGSPVSTPTDESRTKNGLNKIFWLRVAMGVIAGALAAIIGSNQSMFSEESSRMTLGFGIMIILFVVSYVVAKSMHIPIAATDKKKLITTGYGSYFLMFIFCWILVNTLIHPEVGIAAVR</sequence>
<evidence type="ECO:0000313" key="3">
    <source>
        <dbReference type="EMBL" id="SHO43334.1"/>
    </source>
</evidence>
<keyword evidence="4" id="KW-1185">Reference proteome</keyword>
<feature type="compositionally biased region" description="Basic and acidic residues" evidence="1">
    <location>
        <begin position="7"/>
        <end position="21"/>
    </location>
</feature>
<accession>A0A2H1EFW6</accession>
<dbReference type="RefSeq" id="WP_101009085.1">
    <property type="nucleotide sequence ID" value="NZ_FRFC01000003.1"/>
</dbReference>
<dbReference type="AlphaFoldDB" id="A0A2H1EFW6"/>
<keyword evidence="2" id="KW-0812">Transmembrane</keyword>
<gene>
    <name evidence="3" type="ORF">NSIN_20016</name>
</gene>
<feature type="region of interest" description="Disordered" evidence="1">
    <location>
        <begin position="1"/>
        <end position="37"/>
    </location>
</feature>
<evidence type="ECO:0000256" key="1">
    <source>
        <dbReference type="SAM" id="MobiDB-lite"/>
    </source>
</evidence>
<feature type="transmembrane region" description="Helical" evidence="2">
    <location>
        <begin position="114"/>
        <end position="132"/>
    </location>
</feature>
<name>A0A2H1EFW6_9ARCH</name>